<dbReference type="InterPro" id="IPR051172">
    <property type="entry name" value="Chlamydia_OmcB"/>
</dbReference>
<feature type="region of interest" description="Disordered" evidence="1">
    <location>
        <begin position="186"/>
        <end position="207"/>
    </location>
</feature>
<dbReference type="RefSeq" id="WP_213101392.1">
    <property type="nucleotide sequence ID" value="NZ_JAGYPM010000002.1"/>
</dbReference>
<dbReference type="PANTHER" id="PTHR34819">
    <property type="entry name" value="LARGE CYSTEINE-RICH PERIPLASMIC PROTEIN OMCB"/>
    <property type="match status" value="1"/>
</dbReference>
<evidence type="ECO:0000313" key="3">
    <source>
        <dbReference type="EMBL" id="MBS4189893.1"/>
    </source>
</evidence>
<proteinExistence type="predicted"/>
<comment type="caution">
    <text evidence="3">The sequence shown here is derived from an EMBL/GenBank/DDBJ whole genome shotgun (WGS) entry which is preliminary data.</text>
</comment>
<evidence type="ECO:0000256" key="1">
    <source>
        <dbReference type="SAM" id="MobiDB-lite"/>
    </source>
</evidence>
<feature type="domain" description="DUF11" evidence="2">
    <location>
        <begin position="508"/>
        <end position="620"/>
    </location>
</feature>
<dbReference type="Gene3D" id="2.60.40.10">
    <property type="entry name" value="Immunoglobulins"/>
    <property type="match status" value="1"/>
</dbReference>
<organism evidence="3 4">
    <name type="scientific">Cytobacillus citreus</name>
    <dbReference type="NCBI Taxonomy" id="2833586"/>
    <lineage>
        <taxon>Bacteria</taxon>
        <taxon>Bacillati</taxon>
        <taxon>Bacillota</taxon>
        <taxon>Bacilli</taxon>
        <taxon>Bacillales</taxon>
        <taxon>Bacillaceae</taxon>
        <taxon>Cytobacillus</taxon>
    </lineage>
</organism>
<protein>
    <submittedName>
        <fullName evidence="3">DUF11 domain-containing protein</fullName>
    </submittedName>
</protein>
<dbReference type="Proteomes" id="UP000681027">
    <property type="component" value="Unassembled WGS sequence"/>
</dbReference>
<reference evidence="3 4" key="1">
    <citation type="submission" date="2021-05" db="EMBL/GenBank/DDBJ databases">
        <title>Novel Bacillus species.</title>
        <authorList>
            <person name="Liu G."/>
        </authorList>
    </citation>
    <scope>NUCLEOTIDE SEQUENCE [LARGE SCALE GENOMIC DNA]</scope>
    <source>
        <strain evidence="3 4">FJAT-49705</strain>
    </source>
</reference>
<evidence type="ECO:0000259" key="2">
    <source>
        <dbReference type="Pfam" id="PF01345"/>
    </source>
</evidence>
<dbReference type="SUPFAM" id="SSF50939">
    <property type="entry name" value="Sialidases"/>
    <property type="match status" value="2"/>
</dbReference>
<dbReference type="InterPro" id="IPR047589">
    <property type="entry name" value="DUF11_rpt"/>
</dbReference>
<evidence type="ECO:0000313" key="4">
    <source>
        <dbReference type="Proteomes" id="UP000681027"/>
    </source>
</evidence>
<dbReference type="NCBIfam" id="TIGR01451">
    <property type="entry name" value="B_ant_repeat"/>
    <property type="match status" value="1"/>
</dbReference>
<sequence length="774" mass="83418">MSNADNQEKGDKVQAETRNVQDCGCDKYLAMSSIAPFIEKEETEQVSPESDSMLQACTGCGNGNTGTGTPGVERQVSSNNIAASETSLARSGNSILYGYNDLSTGNFAGFSFSSDGGTTWSICGDLPTNPNGFNDGDPVMAVDRNGVFYYGQLSREQIPQPPPNPPALESVISVSTGTVDGNGCLTMNPPQVVGRGTNPSSTRGTQDKEWITVGPDFSNLGNEALYITWTDFTTNPTSIRFSKYTTGVTLNPIIQNMTIVSGGNFVTGTFVLVDNAGIIYVFYEDNSGFATLAVPNRRIRMVRSLNGGTSFQPAVDVSNLFAAAADQITNCNNTNRPTIQVGTQNIRMNEFPHAAIGPDGTIYVVWNEGRVVGGTTFIDIILGYSQNAGVTWNRVNITNSLPYKFFPTVAANQNGAHIQYNRFNDPNGVGGIGDGTFAIFMKTFSLNTGLSEERQISTQFSPVTTFQCYMGDYNQIIRGPGNSLLHSWGDNRNSGNPVVFFLQSDTIDLSLEKSDSQDPVKLGDNLTYTINVRNLGPSAANNVMLIDTLPNEVDFLSSTSSQGSCTEVNGVVTCNLGTIMNGATATVTIKVKPKTTGTFCNTARVSASELDTNELNNTVTQCTTVLETKCMEVTEIIDSCIQQEIKEEIVKVPGCNCTSHTCQIVDTQCRVKSVTPPDPTGNVSASLLIRICVKITCKEFTREECFTFSKTVTLKSSPGAEVKCQVKDSDCTCTRIAKNKVRCILTFTVLTKSVQTLQLNIPFIGECNPRNCNG</sequence>
<dbReference type="EMBL" id="JAGYPM010000002">
    <property type="protein sequence ID" value="MBS4189893.1"/>
    <property type="molecule type" value="Genomic_DNA"/>
</dbReference>
<dbReference type="InterPro" id="IPR001434">
    <property type="entry name" value="OmcB-like_DUF11"/>
</dbReference>
<dbReference type="InterPro" id="IPR013783">
    <property type="entry name" value="Ig-like_fold"/>
</dbReference>
<accession>A0ABS5NR40</accession>
<keyword evidence="4" id="KW-1185">Reference proteome</keyword>
<name>A0ABS5NR40_9BACI</name>
<dbReference type="PANTHER" id="PTHR34819:SF3">
    <property type="entry name" value="CELL SURFACE PROTEIN"/>
    <property type="match status" value="1"/>
</dbReference>
<gene>
    <name evidence="3" type="ORF">KHA94_06705</name>
</gene>
<dbReference type="Pfam" id="PF01345">
    <property type="entry name" value="DUF11"/>
    <property type="match status" value="1"/>
</dbReference>
<dbReference type="InterPro" id="IPR036278">
    <property type="entry name" value="Sialidase_sf"/>
</dbReference>